<dbReference type="PROSITE" id="PS00600">
    <property type="entry name" value="AA_TRANSFER_CLASS_3"/>
    <property type="match status" value="1"/>
</dbReference>
<keyword evidence="4" id="KW-0032">Aminotransferase</keyword>
<dbReference type="Gene3D" id="3.90.1150.10">
    <property type="entry name" value="Aspartate Aminotransferase, domain 1"/>
    <property type="match status" value="1"/>
</dbReference>
<comment type="similarity">
    <text evidence="3">Belongs to the class-III pyridoxal-phosphate-dependent aminotransferase family.</text>
</comment>
<dbReference type="InterPro" id="IPR005814">
    <property type="entry name" value="Aminotrans_3"/>
</dbReference>
<dbReference type="Gene3D" id="3.40.640.10">
    <property type="entry name" value="Type I PLP-dependent aspartate aminotransferase-like (Major domain)"/>
    <property type="match status" value="1"/>
</dbReference>
<dbReference type="InterPro" id="IPR015422">
    <property type="entry name" value="PyrdxlP-dep_Trfase_small"/>
</dbReference>
<reference evidence="4 5" key="1">
    <citation type="submission" date="2024-10" db="EMBL/GenBank/DDBJ databases">
        <title>The Natural Products Discovery Center: Release of the First 8490 Sequenced Strains for Exploring Actinobacteria Biosynthetic Diversity.</title>
        <authorList>
            <person name="Kalkreuter E."/>
            <person name="Kautsar S.A."/>
            <person name="Yang D."/>
            <person name="Bader C.D."/>
            <person name="Teijaro C.N."/>
            <person name="Fluegel L."/>
            <person name="Davis C.M."/>
            <person name="Simpson J.R."/>
            <person name="Lauterbach L."/>
            <person name="Steele A.D."/>
            <person name="Gui C."/>
            <person name="Meng S."/>
            <person name="Li G."/>
            <person name="Viehrig K."/>
            <person name="Ye F."/>
            <person name="Su P."/>
            <person name="Kiefer A.F."/>
            <person name="Nichols A."/>
            <person name="Cepeda A.J."/>
            <person name="Yan W."/>
            <person name="Fan B."/>
            <person name="Jiang Y."/>
            <person name="Adhikari A."/>
            <person name="Zheng C.-J."/>
            <person name="Schuster L."/>
            <person name="Cowan T.M."/>
            <person name="Smanski M.J."/>
            <person name="Chevrette M.G."/>
            <person name="De Carvalho L.P.S."/>
            <person name="Shen B."/>
        </authorList>
    </citation>
    <scope>NUCLEOTIDE SEQUENCE [LARGE SCALE GENOMIC DNA]</scope>
    <source>
        <strain evidence="4 5">NPDC049503</strain>
    </source>
</reference>
<dbReference type="InterPro" id="IPR049704">
    <property type="entry name" value="Aminotrans_3_PPA_site"/>
</dbReference>
<organism evidence="4 5">
    <name type="scientific">Nonomuraea indica</name>
    <dbReference type="NCBI Taxonomy" id="1581193"/>
    <lineage>
        <taxon>Bacteria</taxon>
        <taxon>Bacillati</taxon>
        <taxon>Actinomycetota</taxon>
        <taxon>Actinomycetes</taxon>
        <taxon>Streptosporangiales</taxon>
        <taxon>Streptosporangiaceae</taxon>
        <taxon>Nonomuraea</taxon>
    </lineage>
</organism>
<protein>
    <submittedName>
        <fullName evidence="4">Aminotransferase class III-fold pyridoxal phosphate-dependent enzyme</fullName>
    </submittedName>
</protein>
<evidence type="ECO:0000256" key="1">
    <source>
        <dbReference type="ARBA" id="ARBA00001933"/>
    </source>
</evidence>
<proteinExistence type="inferred from homology"/>
<dbReference type="PANTHER" id="PTHR43713:SF3">
    <property type="entry name" value="GLUTAMATE-1-SEMIALDEHYDE 2,1-AMINOMUTASE 1, CHLOROPLASTIC-RELATED"/>
    <property type="match status" value="1"/>
</dbReference>
<evidence type="ECO:0000313" key="4">
    <source>
        <dbReference type="EMBL" id="MFI7441580.1"/>
    </source>
</evidence>
<sequence length="497" mass="53633">MSARPDAAPQVRNAMHDLLGQQWVKDLFQEVRARQPGSGAVVEEVRSLHPASHMLRPFLSPQLPPAMAEASGGRIVDVDGNEYIDCHLGFSTQSLHGHNPEPVVAYVRDRMRTGVGNGNLHPLERDLALLMREFVPHCEQFAFLNSGTEAVRTAVKLARAHTGRRMVAKFEGAVHGSYDLAVHNSAFWYHGHPAVPFPPIGPDGVGRTPFEPGVPTAGPDDLLVLPNDTAAAVELIERHAAELACVLAEPALSAFPFPEVTVPTTREVALTCRRLGVPVVLDEVLTGFRFGPGGAARAFDIPADLYCYGKVMSGLAIPISAVGGRAEIMERARTSGRYAADLGGRVSVAGTHTANHLALCASYATLSLLRDKGEEYYAETRAKVTLIRERLAVFRAEHGVPLWLTGFGDFMGGFQLLPKESFTDYREYAGAVNPALSLLSLMLRLRGVYTLNSPVFFTGGAHDKADIETVVAAVTDSMLTMRRNGFPLDLTAGAAAR</sequence>
<keyword evidence="4" id="KW-0808">Transferase</keyword>
<gene>
    <name evidence="4" type="ORF">ACIBP5_16615</name>
</gene>
<dbReference type="PANTHER" id="PTHR43713">
    <property type="entry name" value="GLUTAMATE-1-SEMIALDEHYDE 2,1-AMINOMUTASE"/>
    <property type="match status" value="1"/>
</dbReference>
<evidence type="ECO:0000256" key="2">
    <source>
        <dbReference type="ARBA" id="ARBA00022898"/>
    </source>
</evidence>
<dbReference type="GO" id="GO:0008483">
    <property type="term" value="F:transaminase activity"/>
    <property type="evidence" value="ECO:0007669"/>
    <property type="project" value="UniProtKB-KW"/>
</dbReference>
<dbReference type="SUPFAM" id="SSF53383">
    <property type="entry name" value="PLP-dependent transferases"/>
    <property type="match status" value="1"/>
</dbReference>
<dbReference type="EMBL" id="JBITMB010000004">
    <property type="protein sequence ID" value="MFI7441580.1"/>
    <property type="molecule type" value="Genomic_DNA"/>
</dbReference>
<name>A0ABW8A528_9ACTN</name>
<keyword evidence="5" id="KW-1185">Reference proteome</keyword>
<dbReference type="InterPro" id="IPR015421">
    <property type="entry name" value="PyrdxlP-dep_Trfase_major"/>
</dbReference>
<evidence type="ECO:0000313" key="5">
    <source>
        <dbReference type="Proteomes" id="UP001612928"/>
    </source>
</evidence>
<dbReference type="InterPro" id="IPR015424">
    <property type="entry name" value="PyrdxlP-dep_Trfase"/>
</dbReference>
<dbReference type="Pfam" id="PF00202">
    <property type="entry name" value="Aminotran_3"/>
    <property type="match status" value="1"/>
</dbReference>
<evidence type="ECO:0000256" key="3">
    <source>
        <dbReference type="RuleBase" id="RU003560"/>
    </source>
</evidence>
<comment type="caution">
    <text evidence="4">The sequence shown here is derived from an EMBL/GenBank/DDBJ whole genome shotgun (WGS) entry which is preliminary data.</text>
</comment>
<keyword evidence="2 3" id="KW-0663">Pyridoxal phosphate</keyword>
<dbReference type="RefSeq" id="WP_397021506.1">
    <property type="nucleotide sequence ID" value="NZ_JBITMB010000004.1"/>
</dbReference>
<accession>A0ABW8A528</accession>
<dbReference type="Proteomes" id="UP001612928">
    <property type="component" value="Unassembled WGS sequence"/>
</dbReference>
<comment type="cofactor">
    <cofactor evidence="1">
        <name>pyridoxal 5'-phosphate</name>
        <dbReference type="ChEBI" id="CHEBI:597326"/>
    </cofactor>
</comment>